<dbReference type="AlphaFoldDB" id="A0A2T0MCR6"/>
<gene>
    <name evidence="2" type="ORF">CLV81_3685</name>
</gene>
<evidence type="ECO:0000259" key="1">
    <source>
        <dbReference type="Pfam" id="PF13480"/>
    </source>
</evidence>
<sequence>MFGLAIRKMVFTMYLEQSIPFFFKSKLYNSLTEESTTLKKEEVTSKKSRLFLVKDIPDYLKLETDPNVQGYTCKRIKQYPGFALNLKSYDTLDSYLLNHLSKRNRKNILSKKRALEKKFNIHYEVYHGAIDKDLFETLFENFKDLLTSRFDTKKMQNRNLQEWDYLKNLSYTSILDKKASLFVIYDNQVPINLTLNFHVGSSIYSHMQSFKEAYKKFSLGDISMLKQIEWCIENQVLHYDFVIGPSYYKQKWANHRYTYQYALFIKRSSPLARILAPILVLFHTLKQFLRSKNIIGGAFSLDRIKHIITFKKTKHK</sequence>
<dbReference type="Pfam" id="PF13480">
    <property type="entry name" value="Acetyltransf_6"/>
    <property type="match status" value="1"/>
</dbReference>
<feature type="domain" description="BioF2-like acetyltransferase" evidence="1">
    <location>
        <begin position="103"/>
        <end position="250"/>
    </location>
</feature>
<protein>
    <submittedName>
        <fullName evidence="2">Acetyltransferase (GNAT) family protein</fullName>
    </submittedName>
</protein>
<dbReference type="InterPro" id="IPR038740">
    <property type="entry name" value="BioF2-like_GNAT_dom"/>
</dbReference>
<evidence type="ECO:0000313" key="3">
    <source>
        <dbReference type="Proteomes" id="UP000237640"/>
    </source>
</evidence>
<organism evidence="2 3">
    <name type="scientific">Flagellimonas meridianipacifica</name>
    <dbReference type="NCBI Taxonomy" id="1080225"/>
    <lineage>
        <taxon>Bacteria</taxon>
        <taxon>Pseudomonadati</taxon>
        <taxon>Bacteroidota</taxon>
        <taxon>Flavobacteriia</taxon>
        <taxon>Flavobacteriales</taxon>
        <taxon>Flavobacteriaceae</taxon>
        <taxon>Flagellimonas</taxon>
    </lineage>
</organism>
<name>A0A2T0MCR6_9FLAO</name>
<dbReference type="EMBL" id="PVYX01000002">
    <property type="protein sequence ID" value="PRX55276.1"/>
    <property type="molecule type" value="Genomic_DNA"/>
</dbReference>
<dbReference type="Proteomes" id="UP000237640">
    <property type="component" value="Unassembled WGS sequence"/>
</dbReference>
<reference evidence="2 3" key="1">
    <citation type="submission" date="2018-03" db="EMBL/GenBank/DDBJ databases">
        <title>Genomic Encyclopedia of Archaeal and Bacterial Type Strains, Phase II (KMG-II): from individual species to whole genera.</title>
        <authorList>
            <person name="Goeker M."/>
        </authorList>
    </citation>
    <scope>NUCLEOTIDE SEQUENCE [LARGE SCALE GENOMIC DNA]</scope>
    <source>
        <strain evidence="2 3">DSM 25027</strain>
    </source>
</reference>
<dbReference type="OrthoDB" id="1422531at2"/>
<dbReference type="SUPFAM" id="SSF55729">
    <property type="entry name" value="Acyl-CoA N-acyltransferases (Nat)"/>
    <property type="match status" value="1"/>
</dbReference>
<dbReference type="InterPro" id="IPR016181">
    <property type="entry name" value="Acyl_CoA_acyltransferase"/>
</dbReference>
<dbReference type="GO" id="GO:0016740">
    <property type="term" value="F:transferase activity"/>
    <property type="evidence" value="ECO:0007669"/>
    <property type="project" value="UniProtKB-KW"/>
</dbReference>
<evidence type="ECO:0000313" key="2">
    <source>
        <dbReference type="EMBL" id="PRX55276.1"/>
    </source>
</evidence>
<accession>A0A2T0MCR6</accession>
<keyword evidence="2" id="KW-0808">Transferase</keyword>
<proteinExistence type="predicted"/>
<keyword evidence="3" id="KW-1185">Reference proteome</keyword>
<comment type="caution">
    <text evidence="2">The sequence shown here is derived from an EMBL/GenBank/DDBJ whole genome shotgun (WGS) entry which is preliminary data.</text>
</comment>
<dbReference type="RefSeq" id="WP_106147013.1">
    <property type="nucleotide sequence ID" value="NZ_PVYX01000002.1"/>
</dbReference>
<dbReference type="Gene3D" id="3.40.630.30">
    <property type="match status" value="1"/>
</dbReference>